<evidence type="ECO:0000259" key="3">
    <source>
        <dbReference type="Pfam" id="PF01345"/>
    </source>
</evidence>
<dbReference type="Proteomes" id="UP000830729">
    <property type="component" value="Chromosome"/>
</dbReference>
<evidence type="ECO:0000256" key="2">
    <source>
        <dbReference type="SAM" id="Phobius"/>
    </source>
</evidence>
<gene>
    <name evidence="5" type="ORF">M0R89_05995</name>
</gene>
<keyword evidence="6" id="KW-1185">Reference proteome</keyword>
<dbReference type="InterPro" id="IPR001434">
    <property type="entry name" value="OmcB-like_DUF11"/>
</dbReference>
<dbReference type="InterPro" id="IPR002881">
    <property type="entry name" value="DUF58"/>
</dbReference>
<dbReference type="Pfam" id="PF01345">
    <property type="entry name" value="DUF11"/>
    <property type="match status" value="1"/>
</dbReference>
<evidence type="ECO:0000256" key="1">
    <source>
        <dbReference type="SAM" id="MobiDB-lite"/>
    </source>
</evidence>
<name>A0A8U0HXZ0_9EURY</name>
<dbReference type="GeneID" id="72184732"/>
<evidence type="ECO:0000313" key="6">
    <source>
        <dbReference type="Proteomes" id="UP000830729"/>
    </source>
</evidence>
<dbReference type="KEGG" id="halx:M0R89_05995"/>
<evidence type="ECO:0000259" key="4">
    <source>
        <dbReference type="Pfam" id="PF01882"/>
    </source>
</evidence>
<dbReference type="PANTHER" id="PTHR33608">
    <property type="entry name" value="BLL2464 PROTEIN"/>
    <property type="match status" value="1"/>
</dbReference>
<dbReference type="RefSeq" id="WP_248651651.1">
    <property type="nucleotide sequence ID" value="NZ_CP096659.1"/>
</dbReference>
<accession>A0A8U0HXZ0</accession>
<feature type="transmembrane region" description="Helical" evidence="2">
    <location>
        <begin position="7"/>
        <end position="25"/>
    </location>
</feature>
<keyword evidence="2" id="KW-1133">Transmembrane helix</keyword>
<feature type="region of interest" description="Disordered" evidence="1">
    <location>
        <begin position="298"/>
        <end position="326"/>
    </location>
</feature>
<keyword evidence="2" id="KW-0812">Transmembrane</keyword>
<feature type="domain" description="DUF11" evidence="3">
    <location>
        <begin position="58"/>
        <end position="114"/>
    </location>
</feature>
<protein>
    <submittedName>
        <fullName evidence="5">DUF58 domain-containing protein</fullName>
    </submittedName>
</protein>
<feature type="domain" description="DUF58" evidence="4">
    <location>
        <begin position="195"/>
        <end position="364"/>
    </location>
</feature>
<dbReference type="PANTHER" id="PTHR33608:SF6">
    <property type="entry name" value="BLL2464 PROTEIN"/>
    <property type="match status" value="1"/>
</dbReference>
<sequence length="424" mass="45851">MNESWRTGRWNGAVAFVFCATAVGVYFDRPALLLVSIVGVGFAAYPYVTREPPTEFGVERRLDATTPEHGSRVTVTVGITNESDRYAPNVQVVDGVPELLTVASGTARHATALESGESAQFSYELRAKHGEHRFRPVTVVTGDVSGGKEIELRATSDAKIACLPRVSEVPLPDRLVGAGRASAAAAGDGVEFHRTRTYRHGDPPSRIDWRRFARTGDLSTVEYREDRVASVVVCLDARRVAYCRSGDGEPHAVSYGVAAAKAIATAFRRQDHRVGLAVFGPAFRWVAPSARGGLRTVLGETADGGPLLSPDPPDETDDDPAGNGDEQATKLAAKLTRRDQLVVVSPLVDEEMADAIQRLRRRCKAAFVVSPDVTSDATTGAAVGRLRRANRIAALERSNVRVVDWSPDGSLNDAFRRTIGRHER</sequence>
<evidence type="ECO:0000313" key="5">
    <source>
        <dbReference type="EMBL" id="UPV75613.1"/>
    </source>
</evidence>
<keyword evidence="2" id="KW-0472">Membrane</keyword>
<dbReference type="EMBL" id="CP096659">
    <property type="protein sequence ID" value="UPV75613.1"/>
    <property type="molecule type" value="Genomic_DNA"/>
</dbReference>
<dbReference type="AlphaFoldDB" id="A0A8U0HXZ0"/>
<proteinExistence type="predicted"/>
<feature type="transmembrane region" description="Helical" evidence="2">
    <location>
        <begin position="31"/>
        <end position="48"/>
    </location>
</feature>
<organism evidence="5 6">
    <name type="scientific">Halorussus limi</name>
    <dbReference type="NCBI Taxonomy" id="2938695"/>
    <lineage>
        <taxon>Archaea</taxon>
        <taxon>Methanobacteriati</taxon>
        <taxon>Methanobacteriota</taxon>
        <taxon>Stenosarchaea group</taxon>
        <taxon>Halobacteria</taxon>
        <taxon>Halobacteriales</taxon>
        <taxon>Haladaptataceae</taxon>
        <taxon>Halorussus</taxon>
    </lineage>
</organism>
<reference evidence="5 6" key="1">
    <citation type="submission" date="2022-04" db="EMBL/GenBank/DDBJ databases">
        <title>Diverse halophilic archaea isolated from saline environments.</title>
        <authorList>
            <person name="Cui H.-L."/>
        </authorList>
    </citation>
    <scope>NUCLEOTIDE SEQUENCE [LARGE SCALE GENOMIC DNA]</scope>
    <source>
        <strain evidence="5 6">XZYJT49</strain>
    </source>
</reference>
<dbReference type="Pfam" id="PF01882">
    <property type="entry name" value="DUF58"/>
    <property type="match status" value="1"/>
</dbReference>